<organism evidence="2 3">
    <name type="scientific">Klebsiella pneumoniae</name>
    <dbReference type="NCBI Taxonomy" id="573"/>
    <lineage>
        <taxon>Bacteria</taxon>
        <taxon>Pseudomonadati</taxon>
        <taxon>Pseudomonadota</taxon>
        <taxon>Gammaproteobacteria</taxon>
        <taxon>Enterobacterales</taxon>
        <taxon>Enterobacteriaceae</taxon>
        <taxon>Klebsiella/Raoultella group</taxon>
        <taxon>Klebsiella</taxon>
        <taxon>Klebsiella pneumoniae complex</taxon>
    </lineage>
</organism>
<gene>
    <name evidence="2" type="ORF">KPZU09_12060</name>
</gene>
<comment type="caution">
    <text evidence="2">The sequence shown here is derived from an EMBL/GenBank/DDBJ whole genome shotgun (WGS) entry which is preliminary data.</text>
</comment>
<dbReference type="Gene3D" id="3.40.190.10">
    <property type="entry name" value="Periplasmic binding protein-like II"/>
    <property type="match status" value="1"/>
</dbReference>
<feature type="region of interest" description="Disordered" evidence="1">
    <location>
        <begin position="34"/>
        <end position="54"/>
    </location>
</feature>
<dbReference type="AlphaFoldDB" id="A0A919HNP0"/>
<evidence type="ECO:0000313" key="3">
    <source>
        <dbReference type="Proteomes" id="UP000655094"/>
    </source>
</evidence>
<sequence length="54" mass="5784">MVFVSHSLSGIWAAVQAGLGLTIRTRIGMRATCAPQEDSCQRRKSGRQPATNPA</sequence>
<evidence type="ECO:0000256" key="1">
    <source>
        <dbReference type="SAM" id="MobiDB-lite"/>
    </source>
</evidence>
<dbReference type="Proteomes" id="UP000655094">
    <property type="component" value="Unassembled WGS sequence"/>
</dbReference>
<accession>A0A919HNP0</accession>
<evidence type="ECO:0000313" key="2">
    <source>
        <dbReference type="EMBL" id="GHK51470.1"/>
    </source>
</evidence>
<proteinExistence type="predicted"/>
<protein>
    <submittedName>
        <fullName evidence="2">Uncharacterized protein</fullName>
    </submittedName>
</protein>
<reference evidence="2" key="1">
    <citation type="submission" date="2020-10" db="EMBL/GenBank/DDBJ databases">
        <title>Genome Sequence of ESBL Producing Zambian Clinical Strains.</title>
        <authorList>
            <person name="Shawa M."/>
            <person name="Furuta Y."/>
            <person name="Simbotwe M."/>
            <person name="Mulenga E."/>
            <person name="Mubanga M."/>
            <person name="Mulenga G."/>
            <person name="Kaile C."/>
            <person name="Zorigt T."/>
            <person name="Hang'ombe B."/>
            <person name="Higashi H."/>
        </authorList>
    </citation>
    <scope>NUCLEOTIDE SEQUENCE</scope>
    <source>
        <strain evidence="2">Zam_UTH_09</strain>
    </source>
</reference>
<name>A0A919HNP0_KLEPN</name>
<dbReference type="EMBL" id="BNFF01000001">
    <property type="protein sequence ID" value="GHK51470.1"/>
    <property type="molecule type" value="Genomic_DNA"/>
</dbReference>